<sequence>MGKRKSDCSSYEVGQSSRGRRSRRVRNPLPLIPADILSKPTYFDEGDCEFGCEHCSAFFWFAERIIRGPLHARPRYTHCCKGGFIRLPFPLYPPLAIKKLFEDSNFMESIRAYNNMFSMTSFGARVDDAVNDGRGPYMFKVSGQVSHWIGSLCPLGKEGPRFLQLYIYDTVNEVSNRMRFFESSQHGLLSPAVVASISKTLNLCNEYARLFRSAADLCAASDACDFSVRLYSNVGDRRYEPPASGTLGGIVFAEDSNACDYDIVVHNKDGHPHRNRDARGDNNAHDIGKRVFLPSSFTGGPRYMYKHYQDALAICRVYGNPQYFITFTCNVKWPEISRHLDKIGGTQAQDRPDIIARVFRIKVQQFLKFMRTNRTFGDVAAELYTIEFQKRGLPHCHTLIWVTAPYKVREADDIDQYISAEIPDPTSEPELHKIVMIHGPCGLARPSSPCMRDNKCSKKIPKTFESNSRFDKDGYVHYKRRDSPHRATKNGVQLDNRYVVPCNEHLCRHFNAHINVEHCGWNMMIKYLFKYISKGADRVRFCITKTDEAVLAGTEATSSVVNEIKNFVDGRYIYPHEASWRILNFPIHERNPAVEVLAVHLEDMQNVTFKENLRLQAIVRNPSFGKTTLTEWLNSNKRDPDGLDLTYVTYSSRYRWDRQAVSWIPRVRLQSPAIGRLAYGHHASGELFFLRMLLCHQCGCKSFAEIRTVSMVIHNTYISACDAMGLLGDDKEWLTAFIESSSSATSSELRVLFIHILLFCEVSQPLHFWETQWKCMGDDIRLCFISDISNSDCFVNDNEIQQAILFELEKLLNSATPSKSLPDFGLPLPSATILASIGNRLLMEETCYDRASLAAEHSQSHLLLNSDQLQGR</sequence>
<dbReference type="PANTHER" id="PTHR10492:SF96">
    <property type="entry name" value="ATP-DEPENDENT DNA HELICASE"/>
    <property type="match status" value="1"/>
</dbReference>
<accession>A0ABD3EML5</accession>
<evidence type="ECO:0000259" key="2">
    <source>
        <dbReference type="Pfam" id="PF14214"/>
    </source>
</evidence>
<keyword evidence="4" id="KW-1185">Reference proteome</keyword>
<protein>
    <recommendedName>
        <fullName evidence="2">Helitron helicase-like domain-containing protein</fullName>
    </recommendedName>
</protein>
<feature type="region of interest" description="Disordered" evidence="1">
    <location>
        <begin position="1"/>
        <end position="24"/>
    </location>
</feature>
<gene>
    <name evidence="3" type="ORF">CASFOL_000061</name>
</gene>
<dbReference type="EMBL" id="JAVIJP010000001">
    <property type="protein sequence ID" value="KAL3655665.1"/>
    <property type="molecule type" value="Genomic_DNA"/>
</dbReference>
<evidence type="ECO:0000313" key="3">
    <source>
        <dbReference type="EMBL" id="KAL3655665.1"/>
    </source>
</evidence>
<proteinExistence type="predicted"/>
<evidence type="ECO:0000313" key="4">
    <source>
        <dbReference type="Proteomes" id="UP001632038"/>
    </source>
</evidence>
<reference evidence="4" key="1">
    <citation type="journal article" date="2024" name="IScience">
        <title>Strigolactones Initiate the Formation of Haustorium-like Structures in Castilleja.</title>
        <authorList>
            <person name="Buerger M."/>
            <person name="Peterson D."/>
            <person name="Chory J."/>
        </authorList>
    </citation>
    <scope>NUCLEOTIDE SEQUENCE [LARGE SCALE GENOMIC DNA]</scope>
</reference>
<organism evidence="3 4">
    <name type="scientific">Castilleja foliolosa</name>
    <dbReference type="NCBI Taxonomy" id="1961234"/>
    <lineage>
        <taxon>Eukaryota</taxon>
        <taxon>Viridiplantae</taxon>
        <taxon>Streptophyta</taxon>
        <taxon>Embryophyta</taxon>
        <taxon>Tracheophyta</taxon>
        <taxon>Spermatophyta</taxon>
        <taxon>Magnoliopsida</taxon>
        <taxon>eudicotyledons</taxon>
        <taxon>Gunneridae</taxon>
        <taxon>Pentapetalae</taxon>
        <taxon>asterids</taxon>
        <taxon>lamiids</taxon>
        <taxon>Lamiales</taxon>
        <taxon>Orobanchaceae</taxon>
        <taxon>Pedicularideae</taxon>
        <taxon>Castillejinae</taxon>
        <taxon>Castilleja</taxon>
    </lineage>
</organism>
<dbReference type="InterPro" id="IPR025476">
    <property type="entry name" value="Helitron_helicase-like"/>
</dbReference>
<comment type="caution">
    <text evidence="3">The sequence shown here is derived from an EMBL/GenBank/DDBJ whole genome shotgun (WGS) entry which is preliminary data.</text>
</comment>
<dbReference type="Pfam" id="PF14214">
    <property type="entry name" value="Helitron_like_N"/>
    <property type="match status" value="1"/>
</dbReference>
<dbReference type="PANTHER" id="PTHR10492">
    <property type="match status" value="1"/>
</dbReference>
<name>A0ABD3EML5_9LAMI</name>
<evidence type="ECO:0000256" key="1">
    <source>
        <dbReference type="SAM" id="MobiDB-lite"/>
    </source>
</evidence>
<feature type="domain" description="Helitron helicase-like" evidence="2">
    <location>
        <begin position="281"/>
        <end position="400"/>
    </location>
</feature>
<dbReference type="Proteomes" id="UP001632038">
    <property type="component" value="Unassembled WGS sequence"/>
</dbReference>
<dbReference type="AlphaFoldDB" id="A0ABD3EML5"/>